<keyword evidence="8" id="KW-1185">Reference proteome</keyword>
<dbReference type="GO" id="GO:0005886">
    <property type="term" value="C:plasma membrane"/>
    <property type="evidence" value="ECO:0007669"/>
    <property type="project" value="UniProtKB-SubCell"/>
</dbReference>
<dbReference type="PANTHER" id="PTHR42770">
    <property type="entry name" value="AMINO ACID TRANSPORTER-RELATED"/>
    <property type="match status" value="1"/>
</dbReference>
<feature type="transmembrane region" description="Helical" evidence="6">
    <location>
        <begin position="260"/>
        <end position="279"/>
    </location>
</feature>
<feature type="transmembrane region" description="Helical" evidence="6">
    <location>
        <begin position="285"/>
        <end position="305"/>
    </location>
</feature>
<dbReference type="Pfam" id="PF13520">
    <property type="entry name" value="AA_permease_2"/>
    <property type="match status" value="1"/>
</dbReference>
<organism evidence="7 8">
    <name type="scientific">Aminipila luticellarii</name>
    <dbReference type="NCBI Taxonomy" id="2507160"/>
    <lineage>
        <taxon>Bacteria</taxon>
        <taxon>Bacillati</taxon>
        <taxon>Bacillota</taxon>
        <taxon>Clostridia</taxon>
        <taxon>Peptostreptococcales</taxon>
        <taxon>Anaerovoracaceae</taxon>
        <taxon>Aminipila</taxon>
    </lineage>
</organism>
<evidence type="ECO:0000256" key="3">
    <source>
        <dbReference type="ARBA" id="ARBA00022692"/>
    </source>
</evidence>
<feature type="transmembrane region" description="Helical" evidence="6">
    <location>
        <begin position="58"/>
        <end position="78"/>
    </location>
</feature>
<evidence type="ECO:0000256" key="4">
    <source>
        <dbReference type="ARBA" id="ARBA00022989"/>
    </source>
</evidence>
<proteinExistence type="predicted"/>
<feature type="transmembrane region" description="Helical" evidence="6">
    <location>
        <begin position="145"/>
        <end position="174"/>
    </location>
</feature>
<feature type="transmembrane region" description="Helical" evidence="6">
    <location>
        <begin position="99"/>
        <end position="125"/>
    </location>
</feature>
<dbReference type="RefSeq" id="WP_128745644.1">
    <property type="nucleotide sequence ID" value="NZ_CP035281.1"/>
</dbReference>
<dbReference type="OrthoDB" id="3181223at2"/>
<dbReference type="GO" id="GO:0022857">
    <property type="term" value="F:transmembrane transporter activity"/>
    <property type="evidence" value="ECO:0007669"/>
    <property type="project" value="InterPro"/>
</dbReference>
<evidence type="ECO:0000256" key="1">
    <source>
        <dbReference type="ARBA" id="ARBA00004651"/>
    </source>
</evidence>
<name>A0A410PVP5_9FIRM</name>
<keyword evidence="2" id="KW-1003">Cell membrane</keyword>
<dbReference type="EMBL" id="CP035281">
    <property type="protein sequence ID" value="QAT42995.1"/>
    <property type="molecule type" value="Genomic_DNA"/>
</dbReference>
<feature type="transmembrane region" description="Helical" evidence="6">
    <location>
        <begin position="28"/>
        <end position="46"/>
    </location>
</feature>
<keyword evidence="4 6" id="KW-1133">Transmembrane helix</keyword>
<sequence>MIVSLIVATFFFALNIFPTKFMAKIQNIMVIFLIAALSAFIVFGLPKVQSGYFSQPGFITHGFTGLIAASAFLTFATFGANSIFQLSGECKNPKKDIPFVLILATLTVAVLYAFVATVAAGVLPVDQVANENLAKVAQTILSRPLYLFFIVGGALGALATSLNATIAWVTKPLIQACEDGWFPKKLAYLHPKYKTPVLLLGIFYLVTIIPIILKIDMALITNSVLVIMYVFMMITSLATTRLPELFPEQWAKSPFHVSKGVLWACCILSTVVLIIQVYYNASSLTPGLLIANITLLAAGFIYSFLRYKTGKVKMDISYEDN</sequence>
<evidence type="ECO:0000313" key="7">
    <source>
        <dbReference type="EMBL" id="QAT42995.1"/>
    </source>
</evidence>
<keyword evidence="3 6" id="KW-0812">Transmembrane</keyword>
<dbReference type="KEGG" id="amij:EQM06_06960"/>
<dbReference type="AlphaFoldDB" id="A0A410PVP5"/>
<evidence type="ECO:0000256" key="2">
    <source>
        <dbReference type="ARBA" id="ARBA00022475"/>
    </source>
</evidence>
<dbReference type="InterPro" id="IPR002293">
    <property type="entry name" value="AA/rel_permease1"/>
</dbReference>
<evidence type="ECO:0000313" key="8">
    <source>
        <dbReference type="Proteomes" id="UP000287601"/>
    </source>
</evidence>
<evidence type="ECO:0000256" key="6">
    <source>
        <dbReference type="SAM" id="Phobius"/>
    </source>
</evidence>
<feature type="transmembrane region" description="Helical" evidence="6">
    <location>
        <begin position="219"/>
        <end position="239"/>
    </location>
</feature>
<evidence type="ECO:0000256" key="5">
    <source>
        <dbReference type="ARBA" id="ARBA00023136"/>
    </source>
</evidence>
<feature type="transmembrane region" description="Helical" evidence="6">
    <location>
        <begin position="195"/>
        <end position="213"/>
    </location>
</feature>
<reference evidence="7 8" key="1">
    <citation type="submission" date="2019-01" db="EMBL/GenBank/DDBJ databases">
        <title>Draft genomes of a novel of Aminipila strains.</title>
        <authorList>
            <person name="Ma S."/>
        </authorList>
    </citation>
    <scope>NUCLEOTIDE SEQUENCE [LARGE SCALE GENOMIC DNA]</scope>
    <source>
        <strain evidence="8">JN-39</strain>
    </source>
</reference>
<protein>
    <submittedName>
        <fullName evidence="7">Amino acid permease</fullName>
    </submittedName>
</protein>
<comment type="subcellular location">
    <subcellularLocation>
        <location evidence="1">Cell membrane</location>
        <topology evidence="1">Multi-pass membrane protein</topology>
    </subcellularLocation>
</comment>
<dbReference type="Proteomes" id="UP000287601">
    <property type="component" value="Chromosome"/>
</dbReference>
<dbReference type="Gene3D" id="1.20.1740.10">
    <property type="entry name" value="Amino acid/polyamine transporter I"/>
    <property type="match status" value="1"/>
</dbReference>
<accession>A0A410PVP5</accession>
<dbReference type="InterPro" id="IPR050367">
    <property type="entry name" value="APC_superfamily"/>
</dbReference>
<keyword evidence="5 6" id="KW-0472">Membrane</keyword>
<gene>
    <name evidence="7" type="ORF">EQM06_06960</name>
</gene>
<dbReference type="PANTHER" id="PTHR42770:SF7">
    <property type="entry name" value="MEMBRANE PROTEIN"/>
    <property type="match status" value="1"/>
</dbReference>